<gene>
    <name evidence="2" type="ORF">GCM10020366_56360</name>
</gene>
<dbReference type="EMBL" id="BAAAYK010000038">
    <property type="protein sequence ID" value="GAA3363642.1"/>
    <property type="molecule type" value="Genomic_DNA"/>
</dbReference>
<dbReference type="Proteomes" id="UP001500483">
    <property type="component" value="Unassembled WGS sequence"/>
</dbReference>
<proteinExistence type="predicted"/>
<reference evidence="3" key="1">
    <citation type="journal article" date="2019" name="Int. J. Syst. Evol. Microbiol.">
        <title>The Global Catalogue of Microorganisms (GCM) 10K type strain sequencing project: providing services to taxonomists for standard genome sequencing and annotation.</title>
        <authorList>
            <consortium name="The Broad Institute Genomics Platform"/>
            <consortium name="The Broad Institute Genome Sequencing Center for Infectious Disease"/>
            <person name="Wu L."/>
            <person name="Ma J."/>
        </authorList>
    </citation>
    <scope>NUCLEOTIDE SEQUENCE [LARGE SCALE GENOMIC DNA]</scope>
    <source>
        <strain evidence="3">JCM 9687</strain>
    </source>
</reference>
<evidence type="ECO:0000256" key="1">
    <source>
        <dbReference type="SAM" id="MobiDB-lite"/>
    </source>
</evidence>
<feature type="region of interest" description="Disordered" evidence="1">
    <location>
        <begin position="25"/>
        <end position="55"/>
    </location>
</feature>
<keyword evidence="3" id="KW-1185">Reference proteome</keyword>
<accession>A0ABP6RYU6</accession>
<evidence type="ECO:0000313" key="3">
    <source>
        <dbReference type="Proteomes" id="UP001500483"/>
    </source>
</evidence>
<feature type="compositionally biased region" description="Pro residues" evidence="1">
    <location>
        <begin position="30"/>
        <end position="55"/>
    </location>
</feature>
<name>A0ABP6RYU6_9PSEU</name>
<sequence>MILLVTALVVWGIVVLAGVLAPRASAPAPQAAPPPAAPNAAAPPPAPKAPPPPPACADQDLRIAAEPARPSFPAGEPVELRMIVTNASSHACVRNTDRMLREVVVSTENGTRFWSSNDCHVESTNEKPLLEPGKSVRNEIRWTGVASTRDASPAQCAAERDTAPAGAYVVGARLDRMVSEPAPFRITG</sequence>
<comment type="caution">
    <text evidence="2">The sequence shown here is derived from an EMBL/GenBank/DDBJ whole genome shotgun (WGS) entry which is preliminary data.</text>
</comment>
<protein>
    <submittedName>
        <fullName evidence="2">Uncharacterized protein</fullName>
    </submittedName>
</protein>
<organism evidence="2 3">
    <name type="scientific">Saccharopolyspora gregorii</name>
    <dbReference type="NCBI Taxonomy" id="33914"/>
    <lineage>
        <taxon>Bacteria</taxon>
        <taxon>Bacillati</taxon>
        <taxon>Actinomycetota</taxon>
        <taxon>Actinomycetes</taxon>
        <taxon>Pseudonocardiales</taxon>
        <taxon>Pseudonocardiaceae</taxon>
        <taxon>Saccharopolyspora</taxon>
    </lineage>
</organism>
<evidence type="ECO:0000313" key="2">
    <source>
        <dbReference type="EMBL" id="GAA3363642.1"/>
    </source>
</evidence>